<reference evidence="3" key="1">
    <citation type="journal article" date="2019" name="Int. J. Syst. Evol. Microbiol.">
        <title>The Global Catalogue of Microorganisms (GCM) 10K type strain sequencing project: providing services to taxonomists for standard genome sequencing and annotation.</title>
        <authorList>
            <consortium name="The Broad Institute Genomics Platform"/>
            <consortium name="The Broad Institute Genome Sequencing Center for Infectious Disease"/>
            <person name="Wu L."/>
            <person name="Ma J."/>
        </authorList>
    </citation>
    <scope>NUCLEOTIDE SEQUENCE [LARGE SCALE GENOMIC DNA]</scope>
    <source>
        <strain evidence="3">XZYJT-10</strain>
    </source>
</reference>
<dbReference type="InterPro" id="IPR036514">
    <property type="entry name" value="SGNH_hydro_sf"/>
</dbReference>
<organism evidence="2 3">
    <name type="scientific">Paractinoplanes rhizophilus</name>
    <dbReference type="NCBI Taxonomy" id="1416877"/>
    <lineage>
        <taxon>Bacteria</taxon>
        <taxon>Bacillati</taxon>
        <taxon>Actinomycetota</taxon>
        <taxon>Actinomycetes</taxon>
        <taxon>Micromonosporales</taxon>
        <taxon>Micromonosporaceae</taxon>
        <taxon>Paractinoplanes</taxon>
    </lineage>
</organism>
<dbReference type="Proteomes" id="UP001596548">
    <property type="component" value="Unassembled WGS sequence"/>
</dbReference>
<gene>
    <name evidence="2" type="ORF">ACFQS1_00085</name>
</gene>
<dbReference type="SUPFAM" id="SSF52266">
    <property type="entry name" value="SGNH hydrolase"/>
    <property type="match status" value="1"/>
</dbReference>
<proteinExistence type="predicted"/>
<sequence length="287" mass="31306">MDRSFPSRRWHIVAFVLLGVLALACEQGAGGAEPQPTRGATGYPSSMAALGDSITAGFGSCGAFLICGRNSWSTGTADAVGSHYRRILAKNPRIEDHARSFAQPGASAADLPGQAARAVGMKAEYVTVLIGANDACVSTPARMTPVTEFRAHVDQALARLKKGLPKSRVLVASIPDIYRLWQAGQSDPGAVRVWSRAHICPAMLSDPTSTAKPDRDRRRQVRDRIDDYDDQLRQSCKAYGKRCRWDNGGVHESRVSLDLVNHLDYFHPDAEGQQRIAEATYPGRFTW</sequence>
<dbReference type="PANTHER" id="PTHR21325">
    <property type="entry name" value="PHOSPHOLIPASE B, PLB1"/>
    <property type="match status" value="1"/>
</dbReference>
<dbReference type="Pfam" id="PF13472">
    <property type="entry name" value="Lipase_GDSL_2"/>
    <property type="match status" value="1"/>
</dbReference>
<evidence type="ECO:0000313" key="3">
    <source>
        <dbReference type="Proteomes" id="UP001596548"/>
    </source>
</evidence>
<keyword evidence="3" id="KW-1185">Reference proteome</keyword>
<evidence type="ECO:0000313" key="2">
    <source>
        <dbReference type="EMBL" id="MFC7272362.1"/>
    </source>
</evidence>
<protein>
    <submittedName>
        <fullName evidence="2">GDSL-type esterase/lipase family protein</fullName>
    </submittedName>
</protein>
<dbReference type="PROSITE" id="PS51257">
    <property type="entry name" value="PROKAR_LIPOPROTEIN"/>
    <property type="match status" value="1"/>
</dbReference>
<dbReference type="InterPro" id="IPR013830">
    <property type="entry name" value="SGNH_hydro"/>
</dbReference>
<evidence type="ECO:0000259" key="1">
    <source>
        <dbReference type="Pfam" id="PF13472"/>
    </source>
</evidence>
<name>A0ABW2HHC5_9ACTN</name>
<feature type="domain" description="SGNH hydrolase-type esterase" evidence="1">
    <location>
        <begin position="49"/>
        <end position="275"/>
    </location>
</feature>
<dbReference type="RefSeq" id="WP_378963749.1">
    <property type="nucleotide sequence ID" value="NZ_JBHTBJ010000001.1"/>
</dbReference>
<dbReference type="EMBL" id="JBHTBJ010000001">
    <property type="protein sequence ID" value="MFC7272362.1"/>
    <property type="molecule type" value="Genomic_DNA"/>
</dbReference>
<dbReference type="PANTHER" id="PTHR21325:SF31">
    <property type="entry name" value="GH22081P-RELATED"/>
    <property type="match status" value="1"/>
</dbReference>
<dbReference type="InterPro" id="IPR038885">
    <property type="entry name" value="PLB1"/>
</dbReference>
<accession>A0ABW2HHC5</accession>
<dbReference type="Gene3D" id="3.40.50.1110">
    <property type="entry name" value="SGNH hydrolase"/>
    <property type="match status" value="1"/>
</dbReference>
<comment type="caution">
    <text evidence="2">The sequence shown here is derived from an EMBL/GenBank/DDBJ whole genome shotgun (WGS) entry which is preliminary data.</text>
</comment>